<keyword evidence="2" id="KW-1185">Reference proteome</keyword>
<gene>
    <name evidence="1" type="ORF">SO694_0016808</name>
</gene>
<sequence length="77" mass="8452">MHSARQDCTVVFDAEGSYCLEDSLSRPAAPMTRADALTCLATDECEVPERYASLLEVKRTGAKPSLQVFDSEGSHMR</sequence>
<comment type="caution">
    <text evidence="1">The sequence shown here is derived from an EMBL/GenBank/DDBJ whole genome shotgun (WGS) entry which is preliminary data.</text>
</comment>
<organism evidence="1 2">
    <name type="scientific">Aureococcus anophagefferens</name>
    <name type="common">Harmful bloom alga</name>
    <dbReference type="NCBI Taxonomy" id="44056"/>
    <lineage>
        <taxon>Eukaryota</taxon>
        <taxon>Sar</taxon>
        <taxon>Stramenopiles</taxon>
        <taxon>Ochrophyta</taxon>
        <taxon>Pelagophyceae</taxon>
        <taxon>Pelagomonadales</taxon>
        <taxon>Pelagomonadaceae</taxon>
        <taxon>Aureococcus</taxon>
    </lineage>
</organism>
<evidence type="ECO:0000313" key="1">
    <source>
        <dbReference type="EMBL" id="KAK7248480.1"/>
    </source>
</evidence>
<evidence type="ECO:0000313" key="2">
    <source>
        <dbReference type="Proteomes" id="UP001363151"/>
    </source>
</evidence>
<name>A0ABR1G5H1_AURAN</name>
<dbReference type="EMBL" id="JBBJCI010000096">
    <property type="protein sequence ID" value="KAK7248480.1"/>
    <property type="molecule type" value="Genomic_DNA"/>
</dbReference>
<dbReference type="Proteomes" id="UP001363151">
    <property type="component" value="Unassembled WGS sequence"/>
</dbReference>
<proteinExistence type="predicted"/>
<protein>
    <submittedName>
        <fullName evidence="1">Uncharacterized protein</fullName>
    </submittedName>
</protein>
<reference evidence="1 2" key="1">
    <citation type="submission" date="2024-03" db="EMBL/GenBank/DDBJ databases">
        <title>Aureococcus anophagefferens CCMP1851 and Kratosvirus quantuckense: Draft genome of a second virus-susceptible host strain in the model system.</title>
        <authorList>
            <person name="Chase E."/>
            <person name="Truchon A.R."/>
            <person name="Schepens W."/>
            <person name="Wilhelm S.W."/>
        </authorList>
    </citation>
    <scope>NUCLEOTIDE SEQUENCE [LARGE SCALE GENOMIC DNA]</scope>
    <source>
        <strain evidence="1 2">CCMP1851</strain>
    </source>
</reference>
<accession>A0ABR1G5H1</accession>